<evidence type="ECO:0000313" key="2">
    <source>
        <dbReference type="Proteomes" id="UP000298493"/>
    </source>
</evidence>
<organism evidence="1 2">
    <name type="scientific">Venturia nashicola</name>
    <dbReference type="NCBI Taxonomy" id="86259"/>
    <lineage>
        <taxon>Eukaryota</taxon>
        <taxon>Fungi</taxon>
        <taxon>Dikarya</taxon>
        <taxon>Ascomycota</taxon>
        <taxon>Pezizomycotina</taxon>
        <taxon>Dothideomycetes</taxon>
        <taxon>Pleosporomycetidae</taxon>
        <taxon>Venturiales</taxon>
        <taxon>Venturiaceae</taxon>
        <taxon>Venturia</taxon>
    </lineage>
</organism>
<reference evidence="1 2" key="1">
    <citation type="submission" date="2019-04" db="EMBL/GenBank/DDBJ databases">
        <title>High contiguity whole genome sequence and gene annotation resource for two Venturia nashicola isolates.</title>
        <authorList>
            <person name="Prokchorchik M."/>
            <person name="Won K."/>
            <person name="Lee Y."/>
            <person name="Choi E.D."/>
            <person name="Segonzac C."/>
            <person name="Sohn K.H."/>
        </authorList>
    </citation>
    <scope>NUCLEOTIDE SEQUENCE [LARGE SCALE GENOMIC DNA]</scope>
    <source>
        <strain evidence="1 2">PRI2</strain>
    </source>
</reference>
<comment type="caution">
    <text evidence="1">The sequence shown here is derived from an EMBL/GenBank/DDBJ whole genome shotgun (WGS) entry which is preliminary data.</text>
</comment>
<sequence>MAKISSHFFSEISTVSTKTSAQMCAAQSVSDRPGRRQFKYRYFHKKFLKTGAYHSGLEKRSILGRVLGIHASTRRQTFMFRSRSDSGERIDILQIKMIL</sequence>
<name>A0A4Z1PAB1_9PEZI</name>
<keyword evidence="2" id="KW-1185">Reference proteome</keyword>
<dbReference type="Proteomes" id="UP000298493">
    <property type="component" value="Unassembled WGS sequence"/>
</dbReference>
<evidence type="ECO:0000313" key="1">
    <source>
        <dbReference type="EMBL" id="TID18396.1"/>
    </source>
</evidence>
<gene>
    <name evidence="1" type="ORF">E6O75_ATG06472</name>
</gene>
<dbReference type="EMBL" id="SNSC02000014">
    <property type="protein sequence ID" value="TID18396.1"/>
    <property type="molecule type" value="Genomic_DNA"/>
</dbReference>
<dbReference type="AlphaFoldDB" id="A0A4Z1PAB1"/>
<protein>
    <submittedName>
        <fullName evidence="1">Uncharacterized protein</fullName>
    </submittedName>
</protein>
<accession>A0A4Z1PAB1</accession>
<proteinExistence type="predicted"/>